<proteinExistence type="predicted"/>
<keyword evidence="3" id="KW-1185">Reference proteome</keyword>
<keyword evidence="1" id="KW-0472">Membrane</keyword>
<evidence type="ECO:0000313" key="3">
    <source>
        <dbReference type="Proteomes" id="UP001338309"/>
    </source>
</evidence>
<evidence type="ECO:0000256" key="1">
    <source>
        <dbReference type="SAM" id="Phobius"/>
    </source>
</evidence>
<protein>
    <submittedName>
        <fullName evidence="2">Uncharacterized protein</fullName>
    </submittedName>
</protein>
<gene>
    <name evidence="2" type="ORF">Aconfl_34370</name>
</gene>
<comment type="caution">
    <text evidence="2">The sequence shown here is derived from an EMBL/GenBank/DDBJ whole genome shotgun (WGS) entry which is preliminary data.</text>
</comment>
<keyword evidence="1" id="KW-1133">Transmembrane helix</keyword>
<organism evidence="2 3">
    <name type="scientific">Algoriphagus confluentis</name>
    <dbReference type="NCBI Taxonomy" id="1697556"/>
    <lineage>
        <taxon>Bacteria</taxon>
        <taxon>Pseudomonadati</taxon>
        <taxon>Bacteroidota</taxon>
        <taxon>Cytophagia</taxon>
        <taxon>Cytophagales</taxon>
        <taxon>Cyclobacteriaceae</taxon>
        <taxon>Algoriphagus</taxon>
    </lineage>
</organism>
<reference evidence="2 3" key="1">
    <citation type="submission" date="2023-08" db="EMBL/GenBank/DDBJ databases">
        <title>Draft genome sequence of Algoriphagus confluentis.</title>
        <authorList>
            <person name="Takatani N."/>
            <person name="Hosokawa M."/>
            <person name="Sawabe T."/>
        </authorList>
    </citation>
    <scope>NUCLEOTIDE SEQUENCE [LARGE SCALE GENOMIC DNA]</scope>
    <source>
        <strain evidence="2 3">NBRC 111222</strain>
    </source>
</reference>
<name>A0ABQ6PS26_9BACT</name>
<feature type="transmembrane region" description="Helical" evidence="1">
    <location>
        <begin position="172"/>
        <end position="190"/>
    </location>
</feature>
<sequence>MNWSFAENPFIFYKLELRFFISQKMLQDLIKDLQSSLKSYSQGLANKNMLVDIPWTMVDGDLNLQRLIFRKDNSLYIVKEGEIQESKWEYLAAMNSLVIEVGGKKILMNEVFADGKALILKKDGVGNEFLSFANQNEIHDLNLLAYFENFELKIKEIEENSRSEAESSEGNYLGIFLLITVIVMMLISLFS</sequence>
<dbReference type="EMBL" id="BTPD01000012">
    <property type="protein sequence ID" value="GMQ30794.1"/>
    <property type="molecule type" value="Genomic_DNA"/>
</dbReference>
<evidence type="ECO:0000313" key="2">
    <source>
        <dbReference type="EMBL" id="GMQ30794.1"/>
    </source>
</evidence>
<keyword evidence="1" id="KW-0812">Transmembrane</keyword>
<dbReference type="RefSeq" id="WP_338225501.1">
    <property type="nucleotide sequence ID" value="NZ_BTPD01000012.1"/>
</dbReference>
<accession>A0ABQ6PS26</accession>
<dbReference type="Proteomes" id="UP001338309">
    <property type="component" value="Unassembled WGS sequence"/>
</dbReference>